<dbReference type="AlphaFoldDB" id="A0A160N0Z7"/>
<evidence type="ECO:0000313" key="3">
    <source>
        <dbReference type="Proteomes" id="UP000077255"/>
    </source>
</evidence>
<reference evidence="2 3" key="1">
    <citation type="submission" date="2016-02" db="EMBL/GenBank/DDBJ databases">
        <title>Complete genome sequencing and analysis of ATSB10, Dyella thiooxydans isolated from rhizosphere soil of sunflower (Helianthus annuus L.).</title>
        <authorList>
            <person name="Lee Y."/>
            <person name="Hwangbo K."/>
            <person name="Chung H."/>
            <person name="Yoo J."/>
            <person name="Kim K.Y."/>
            <person name="Sa T.M."/>
            <person name="Um Y."/>
            <person name="Madhaiyan M."/>
        </authorList>
    </citation>
    <scope>NUCLEOTIDE SEQUENCE [LARGE SCALE GENOMIC DNA]</scope>
    <source>
        <strain evidence="2 3">ATSB10</strain>
    </source>
</reference>
<proteinExistence type="predicted"/>
<keyword evidence="3" id="KW-1185">Reference proteome</keyword>
<gene>
    <name evidence="2" type="ORF">ATSB10_20370</name>
</gene>
<dbReference type="Proteomes" id="UP000077255">
    <property type="component" value="Chromosome"/>
</dbReference>
<dbReference type="STRING" id="445710.ATSB10_20370"/>
<evidence type="ECO:0000313" key="2">
    <source>
        <dbReference type="EMBL" id="AND69491.1"/>
    </source>
</evidence>
<protein>
    <submittedName>
        <fullName evidence="2">Uncharacterized protein</fullName>
    </submittedName>
</protein>
<feature type="compositionally biased region" description="Low complexity" evidence="1">
    <location>
        <begin position="12"/>
        <end position="25"/>
    </location>
</feature>
<dbReference type="RefSeq" id="WP_157469175.1">
    <property type="nucleotide sequence ID" value="NZ_CP014841.1"/>
</dbReference>
<evidence type="ECO:0000256" key="1">
    <source>
        <dbReference type="SAM" id="MobiDB-lite"/>
    </source>
</evidence>
<sequence length="55" mass="6029">MKTPVDPESIEGVHPPHGGIHPLPGTQVLEAENLAETDEVRHDEALRESALRVPR</sequence>
<dbReference type="OrthoDB" id="5958085at2"/>
<feature type="compositionally biased region" description="Basic and acidic residues" evidence="1">
    <location>
        <begin position="38"/>
        <end position="55"/>
    </location>
</feature>
<dbReference type="PATRIC" id="fig|445710.3.peg.2034"/>
<feature type="region of interest" description="Disordered" evidence="1">
    <location>
        <begin position="1"/>
        <end position="55"/>
    </location>
</feature>
<dbReference type="EMBL" id="CP014841">
    <property type="protein sequence ID" value="AND69491.1"/>
    <property type="molecule type" value="Genomic_DNA"/>
</dbReference>
<dbReference type="KEGG" id="dtx:ATSB10_20370"/>
<organism evidence="2 3">
    <name type="scientific">Dyella thiooxydans</name>
    <dbReference type="NCBI Taxonomy" id="445710"/>
    <lineage>
        <taxon>Bacteria</taxon>
        <taxon>Pseudomonadati</taxon>
        <taxon>Pseudomonadota</taxon>
        <taxon>Gammaproteobacteria</taxon>
        <taxon>Lysobacterales</taxon>
        <taxon>Rhodanobacteraceae</taxon>
        <taxon>Dyella</taxon>
    </lineage>
</organism>
<accession>A0A160N0Z7</accession>
<name>A0A160N0Z7_9GAMM</name>